<reference evidence="2 3" key="2">
    <citation type="submission" date="2018-11" db="EMBL/GenBank/DDBJ databases">
        <authorList>
            <consortium name="Pathogen Informatics"/>
        </authorList>
    </citation>
    <scope>NUCLEOTIDE SEQUENCE [LARGE SCALE GENOMIC DNA]</scope>
</reference>
<dbReference type="Proteomes" id="UP000271098">
    <property type="component" value="Unassembled WGS sequence"/>
</dbReference>
<evidence type="ECO:0000313" key="4">
    <source>
        <dbReference type="WBParaSite" id="GPUH_0001126101-mRNA-1"/>
    </source>
</evidence>
<organism evidence="4">
    <name type="scientific">Gongylonema pulchrum</name>
    <dbReference type="NCBI Taxonomy" id="637853"/>
    <lineage>
        <taxon>Eukaryota</taxon>
        <taxon>Metazoa</taxon>
        <taxon>Ecdysozoa</taxon>
        <taxon>Nematoda</taxon>
        <taxon>Chromadorea</taxon>
        <taxon>Rhabditida</taxon>
        <taxon>Spirurina</taxon>
        <taxon>Spiruromorpha</taxon>
        <taxon>Spiruroidea</taxon>
        <taxon>Gongylonematidae</taxon>
        <taxon>Gongylonema</taxon>
    </lineage>
</organism>
<protein>
    <submittedName>
        <fullName evidence="2 4">Uncharacterized protein</fullName>
    </submittedName>
</protein>
<dbReference type="WBParaSite" id="GPUH_0001126101-mRNA-1">
    <property type="protein sequence ID" value="GPUH_0001126101-mRNA-1"/>
    <property type="gene ID" value="GPUH_0001126101"/>
</dbReference>
<gene>
    <name evidence="2" type="ORF">GPUH_LOCUS11248</name>
</gene>
<accession>A0A183DRA7</accession>
<keyword evidence="3" id="KW-1185">Reference proteome</keyword>
<sequence>MCDCFEHLKELQGQKAPDSDETVKEARNRAATNHRASVAVSSENGALVSDVAEKSVLMPYQNTCATSSAVNGCPAKRSTRKSDSAESIRNILEDFLANSSTSVLPDTDPMMPVLYDCAFGNSLATGIDELSRSLAKTSGRLPSEKLPLSEPPSSLLTSSYPHLLHPNC</sequence>
<feature type="region of interest" description="Disordered" evidence="1">
    <location>
        <begin position="138"/>
        <end position="157"/>
    </location>
</feature>
<proteinExistence type="predicted"/>
<name>A0A183DRA7_9BILA</name>
<dbReference type="EMBL" id="UYRT01078440">
    <property type="protein sequence ID" value="VDN18529.1"/>
    <property type="molecule type" value="Genomic_DNA"/>
</dbReference>
<feature type="compositionally biased region" description="Low complexity" evidence="1">
    <location>
        <begin position="144"/>
        <end position="157"/>
    </location>
</feature>
<dbReference type="AlphaFoldDB" id="A0A183DRA7"/>
<evidence type="ECO:0000256" key="1">
    <source>
        <dbReference type="SAM" id="MobiDB-lite"/>
    </source>
</evidence>
<evidence type="ECO:0000313" key="2">
    <source>
        <dbReference type="EMBL" id="VDN18529.1"/>
    </source>
</evidence>
<evidence type="ECO:0000313" key="3">
    <source>
        <dbReference type="Proteomes" id="UP000271098"/>
    </source>
</evidence>
<reference evidence="4" key="1">
    <citation type="submission" date="2016-06" db="UniProtKB">
        <authorList>
            <consortium name="WormBaseParasite"/>
        </authorList>
    </citation>
    <scope>IDENTIFICATION</scope>
</reference>